<protein>
    <submittedName>
        <fullName evidence="1">Uncharacterized protein</fullName>
    </submittedName>
</protein>
<dbReference type="EMBL" id="JACAQD010000018">
    <property type="protein sequence ID" value="NWC34129.1"/>
    <property type="molecule type" value="Genomic_DNA"/>
</dbReference>
<sequence length="170" mass="19084">MSVEDFEKNLSRYVIDEPGGLYKFQGSPVLTLGKELDSNGDGGYGFSVFDRELTGWRLYFSTSDHAGADPRALYVIVRSWKVFAVKVWMFENLRLEELPVNSYAGKLQEGIGLGDLVSEFLKYTELDFDDAEEWFCTDENYGGLEVTGYGGDLSESPDQTIRALTVISRS</sequence>
<dbReference type="AlphaFoldDB" id="A0A7Y8CLJ7"/>
<organism evidence="1 2">
    <name type="scientific">Pseudomonas gingeri</name>
    <dbReference type="NCBI Taxonomy" id="117681"/>
    <lineage>
        <taxon>Bacteria</taxon>
        <taxon>Pseudomonadati</taxon>
        <taxon>Pseudomonadota</taxon>
        <taxon>Gammaproteobacteria</taxon>
        <taxon>Pseudomonadales</taxon>
        <taxon>Pseudomonadaceae</taxon>
        <taxon>Pseudomonas</taxon>
    </lineage>
</organism>
<reference evidence="1 2" key="1">
    <citation type="submission" date="2020-04" db="EMBL/GenBank/DDBJ databases">
        <title>Molecular characterization of pseudomonads from Agaricus bisporus reveal novel blotch 2 pathogens in Western Europe.</title>
        <authorList>
            <person name="Taparia T."/>
            <person name="Krijger M."/>
            <person name="Haynes E."/>
            <person name="Elpinstone J.G."/>
            <person name="Noble R."/>
            <person name="Van Der Wolf J."/>
        </authorList>
    </citation>
    <scope>NUCLEOTIDE SEQUENCE [LARGE SCALE GENOMIC DNA]</scope>
    <source>
        <strain evidence="1 2">IPO3737</strain>
    </source>
</reference>
<evidence type="ECO:0000313" key="1">
    <source>
        <dbReference type="EMBL" id="NWC34129.1"/>
    </source>
</evidence>
<dbReference type="Proteomes" id="UP000520592">
    <property type="component" value="Unassembled WGS sequence"/>
</dbReference>
<proteinExistence type="predicted"/>
<gene>
    <name evidence="1" type="ORF">HX876_17130</name>
</gene>
<accession>A0A7Y8CLJ7</accession>
<evidence type="ECO:0000313" key="2">
    <source>
        <dbReference type="Proteomes" id="UP000520592"/>
    </source>
</evidence>
<name>A0A7Y8CLJ7_9PSED</name>
<comment type="caution">
    <text evidence="1">The sequence shown here is derived from an EMBL/GenBank/DDBJ whole genome shotgun (WGS) entry which is preliminary data.</text>
</comment>